<keyword evidence="2" id="KW-1185">Reference proteome</keyword>
<dbReference type="Proteomes" id="UP001239111">
    <property type="component" value="Chromosome 2"/>
</dbReference>
<evidence type="ECO:0000313" key="2">
    <source>
        <dbReference type="Proteomes" id="UP001239111"/>
    </source>
</evidence>
<sequence>MVADEDVTLRLREPGGDLSGRDSVHYTDEVSYADEDYSQNLRENSIDESRTEWHGKVRTERLMKDAGETPTNDDETSDDEGGSQMSAGGTTAVSSACTDRSDGSRTDENGICKDRLSWTDDSYDF</sequence>
<gene>
    <name evidence="1" type="ORF">QAD02_014163</name>
</gene>
<proteinExistence type="predicted"/>
<accession>A0ACC2P5Q8</accession>
<organism evidence="1 2">
    <name type="scientific">Eretmocerus hayati</name>
    <dbReference type="NCBI Taxonomy" id="131215"/>
    <lineage>
        <taxon>Eukaryota</taxon>
        <taxon>Metazoa</taxon>
        <taxon>Ecdysozoa</taxon>
        <taxon>Arthropoda</taxon>
        <taxon>Hexapoda</taxon>
        <taxon>Insecta</taxon>
        <taxon>Pterygota</taxon>
        <taxon>Neoptera</taxon>
        <taxon>Endopterygota</taxon>
        <taxon>Hymenoptera</taxon>
        <taxon>Apocrita</taxon>
        <taxon>Proctotrupomorpha</taxon>
        <taxon>Chalcidoidea</taxon>
        <taxon>Aphelinidae</taxon>
        <taxon>Aphelininae</taxon>
        <taxon>Eretmocerus</taxon>
    </lineage>
</organism>
<evidence type="ECO:0000313" key="1">
    <source>
        <dbReference type="EMBL" id="KAJ8678376.1"/>
    </source>
</evidence>
<comment type="caution">
    <text evidence="1">The sequence shown here is derived from an EMBL/GenBank/DDBJ whole genome shotgun (WGS) entry which is preliminary data.</text>
</comment>
<name>A0ACC2P5Q8_9HYME</name>
<dbReference type="EMBL" id="CM056742">
    <property type="protein sequence ID" value="KAJ8678376.1"/>
    <property type="molecule type" value="Genomic_DNA"/>
</dbReference>
<reference evidence="1" key="1">
    <citation type="submission" date="2023-04" db="EMBL/GenBank/DDBJ databases">
        <title>A chromosome-level genome assembly of the parasitoid wasp Eretmocerus hayati.</title>
        <authorList>
            <person name="Zhong Y."/>
            <person name="Liu S."/>
            <person name="Liu Y."/>
        </authorList>
    </citation>
    <scope>NUCLEOTIDE SEQUENCE</scope>
    <source>
        <strain evidence="1">ZJU_SS_LIU_2023</strain>
    </source>
</reference>
<protein>
    <submittedName>
        <fullName evidence="1">Uncharacterized protein</fullName>
    </submittedName>
</protein>